<evidence type="ECO:0000256" key="1">
    <source>
        <dbReference type="SAM" id="MobiDB-lite"/>
    </source>
</evidence>
<accession>A0ABP8J7I0</accession>
<proteinExistence type="predicted"/>
<sequence length="230" mass="25240">MIAVRLPAPVDLDELAPVDTSRRYRSLDDLRDDLAALYPDGGASTLTPLELDRIRLVGNESHADRTAQVAALVDAVTDAISGRPEVPAEVVTLRRLEADLYRRTEVRDGEPDPWLDTPERPAWSDPDRDRRSSSVNSSAWQSDPVSVTMAAMHGKCWDNGRLSIATADVNLHQAPVDREPIVVIRSHSWKPDGTPAAPAQMWFRLDEAQTLIDVLSAHIAAARAAEAVTE</sequence>
<evidence type="ECO:0000313" key="3">
    <source>
        <dbReference type="Proteomes" id="UP001500635"/>
    </source>
</evidence>
<gene>
    <name evidence="2" type="ORF">GCM10023147_09650</name>
</gene>
<keyword evidence="3" id="KW-1185">Reference proteome</keyword>
<evidence type="ECO:0008006" key="4">
    <source>
        <dbReference type="Google" id="ProtNLM"/>
    </source>
</evidence>
<protein>
    <recommendedName>
        <fullName evidence="4">ESX secretion-associated protein EspG</fullName>
    </recommendedName>
</protein>
<feature type="region of interest" description="Disordered" evidence="1">
    <location>
        <begin position="107"/>
        <end position="143"/>
    </location>
</feature>
<comment type="caution">
    <text evidence="2">The sequence shown here is derived from an EMBL/GenBank/DDBJ whole genome shotgun (WGS) entry which is preliminary data.</text>
</comment>
<evidence type="ECO:0000313" key="2">
    <source>
        <dbReference type="EMBL" id="GAA4386413.1"/>
    </source>
</evidence>
<dbReference type="Proteomes" id="UP001500635">
    <property type="component" value="Unassembled WGS sequence"/>
</dbReference>
<name>A0ABP8J7I0_9ACTN</name>
<reference evidence="3" key="1">
    <citation type="journal article" date="2019" name="Int. J. Syst. Evol. Microbiol.">
        <title>The Global Catalogue of Microorganisms (GCM) 10K type strain sequencing project: providing services to taxonomists for standard genome sequencing and annotation.</title>
        <authorList>
            <consortium name="The Broad Institute Genomics Platform"/>
            <consortium name="The Broad Institute Genome Sequencing Center for Infectious Disease"/>
            <person name="Wu L."/>
            <person name="Ma J."/>
        </authorList>
    </citation>
    <scope>NUCLEOTIDE SEQUENCE [LARGE SCALE GENOMIC DNA]</scope>
    <source>
        <strain evidence="3">JCM 17688</strain>
    </source>
</reference>
<dbReference type="EMBL" id="BAABFR010000009">
    <property type="protein sequence ID" value="GAA4386413.1"/>
    <property type="molecule type" value="Genomic_DNA"/>
</dbReference>
<feature type="compositionally biased region" description="Low complexity" evidence="1">
    <location>
        <begin position="133"/>
        <end position="143"/>
    </location>
</feature>
<dbReference type="RefSeq" id="WP_344991658.1">
    <property type="nucleotide sequence ID" value="NZ_BAABFR010000009.1"/>
</dbReference>
<organism evidence="2 3">
    <name type="scientific">Tsukamurella soli</name>
    <dbReference type="NCBI Taxonomy" id="644556"/>
    <lineage>
        <taxon>Bacteria</taxon>
        <taxon>Bacillati</taxon>
        <taxon>Actinomycetota</taxon>
        <taxon>Actinomycetes</taxon>
        <taxon>Mycobacteriales</taxon>
        <taxon>Tsukamurellaceae</taxon>
        <taxon>Tsukamurella</taxon>
    </lineage>
</organism>